<evidence type="ECO:0000313" key="9">
    <source>
        <dbReference type="EMBL" id="KAK0387216.1"/>
    </source>
</evidence>
<evidence type="ECO:0000259" key="8">
    <source>
        <dbReference type="PROSITE" id="PS50850"/>
    </source>
</evidence>
<dbReference type="PROSITE" id="PS50850">
    <property type="entry name" value="MFS"/>
    <property type="match status" value="1"/>
</dbReference>
<dbReference type="SUPFAM" id="SSF103473">
    <property type="entry name" value="MFS general substrate transporter"/>
    <property type="match status" value="1"/>
</dbReference>
<dbReference type="InterPro" id="IPR050360">
    <property type="entry name" value="MFS_Sugar_Transporters"/>
</dbReference>
<dbReference type="PANTHER" id="PTHR48022">
    <property type="entry name" value="PLASTIDIC GLUCOSE TRANSPORTER 4"/>
    <property type="match status" value="1"/>
</dbReference>
<feature type="transmembrane region" description="Helical" evidence="7">
    <location>
        <begin position="21"/>
        <end position="47"/>
    </location>
</feature>
<evidence type="ECO:0000256" key="7">
    <source>
        <dbReference type="SAM" id="Phobius"/>
    </source>
</evidence>
<feature type="transmembrane region" description="Helical" evidence="7">
    <location>
        <begin position="377"/>
        <end position="401"/>
    </location>
</feature>
<dbReference type="InterPro" id="IPR036259">
    <property type="entry name" value="MFS_trans_sf"/>
</dbReference>
<comment type="similarity">
    <text evidence="2">Belongs to the major facilitator superfamily. Sugar transporter (TC 2.A.1.1) family.</text>
</comment>
<keyword evidence="4 7" id="KW-1133">Transmembrane helix</keyword>
<gene>
    <name evidence="9" type="ORF">NLU13_5529</name>
</gene>
<name>A0AA39GHE0_SARSR</name>
<feature type="region of interest" description="Disordered" evidence="6">
    <location>
        <begin position="504"/>
        <end position="531"/>
    </location>
</feature>
<sequence length="531" mass="58789">MAGLRAVEDRPTPKEVYNWRLYIEAIIIATGSFLFGYDSAFIGTTIARKSFKADFKIEPQHASEISSNITSAFQAGAFFGAIFCFFFTESLGRKWALQLNVVVFIIGAILMVVTPNDLSYIYAGRLSISSIRGILTGLFELAYQTGSLIGFWINYGINQNMNPTTSASWRLPMGFQLVPAVPLLIGVFFIHESPLWLMRKGKEDKATEALVELRKLPADHEYIQQELVMLRGRLEEENTVASGYGSGRYALFRGAMHEFAQKGMRIRVVVITCAFVLQNLSGAAAINYYSPTLFGSLGVTDVALYTGIYGLVKAIASIVYYVGLIDLVGRRRPVIISSIACSVCLWIVGAYVKIGHPATAIAAGQELSSSTAAGGRMAIGMIMIYSVFWSFGLNGVPWILAGELFGGALRNFTGTYAALVQWAIQFAITKALPYIFTSFGYGTWFFFASWMLVAAIWAFFLVPETKGLTIDQMDLIFGYKNDRPYQIPHTSLTNRIIREGQLEREQEREDAKLGGDAKVSHVHSESRQENV</sequence>
<proteinExistence type="inferred from homology"/>
<evidence type="ECO:0000256" key="2">
    <source>
        <dbReference type="ARBA" id="ARBA00010992"/>
    </source>
</evidence>
<evidence type="ECO:0000256" key="6">
    <source>
        <dbReference type="SAM" id="MobiDB-lite"/>
    </source>
</evidence>
<evidence type="ECO:0000256" key="1">
    <source>
        <dbReference type="ARBA" id="ARBA00004141"/>
    </source>
</evidence>
<feature type="transmembrane region" description="Helical" evidence="7">
    <location>
        <begin position="334"/>
        <end position="352"/>
    </location>
</feature>
<evidence type="ECO:0000313" key="10">
    <source>
        <dbReference type="Proteomes" id="UP001175261"/>
    </source>
</evidence>
<comment type="subcellular location">
    <subcellularLocation>
        <location evidence="1">Membrane</location>
        <topology evidence="1">Multi-pass membrane protein</topology>
    </subcellularLocation>
</comment>
<feature type="transmembrane region" description="Helical" evidence="7">
    <location>
        <begin position="413"/>
        <end position="436"/>
    </location>
</feature>
<feature type="transmembrane region" description="Helical" evidence="7">
    <location>
        <begin position="266"/>
        <end position="290"/>
    </location>
</feature>
<feature type="transmembrane region" description="Helical" evidence="7">
    <location>
        <begin position="68"/>
        <end position="89"/>
    </location>
</feature>
<accession>A0AA39GHE0</accession>
<protein>
    <recommendedName>
        <fullName evidence="8">Major facilitator superfamily (MFS) profile domain-containing protein</fullName>
    </recommendedName>
</protein>
<dbReference type="GO" id="GO:0016020">
    <property type="term" value="C:membrane"/>
    <property type="evidence" value="ECO:0007669"/>
    <property type="project" value="UniProtKB-SubCell"/>
</dbReference>
<evidence type="ECO:0000256" key="3">
    <source>
        <dbReference type="ARBA" id="ARBA00022692"/>
    </source>
</evidence>
<dbReference type="PANTHER" id="PTHR48022:SF60">
    <property type="entry name" value="MAJOR FACILITATOR SUPERFAMILY (MFS) PROFILE DOMAIN-CONTAINING PROTEIN"/>
    <property type="match status" value="1"/>
</dbReference>
<keyword evidence="3 7" id="KW-0812">Transmembrane</keyword>
<evidence type="ECO:0000256" key="5">
    <source>
        <dbReference type="ARBA" id="ARBA00023136"/>
    </source>
</evidence>
<feature type="transmembrane region" description="Helical" evidence="7">
    <location>
        <begin position="302"/>
        <end position="322"/>
    </location>
</feature>
<dbReference type="EMBL" id="JAPDFR010000004">
    <property type="protein sequence ID" value="KAK0387216.1"/>
    <property type="molecule type" value="Genomic_DNA"/>
</dbReference>
<keyword evidence="10" id="KW-1185">Reference proteome</keyword>
<feature type="domain" description="Major facilitator superfamily (MFS) profile" evidence="8">
    <location>
        <begin position="24"/>
        <end position="466"/>
    </location>
</feature>
<reference evidence="9" key="1">
    <citation type="submission" date="2022-10" db="EMBL/GenBank/DDBJ databases">
        <title>Determination and structural analysis of whole genome sequence of Sarocladium strictum F4-1.</title>
        <authorList>
            <person name="Hu L."/>
            <person name="Jiang Y."/>
        </authorList>
    </citation>
    <scope>NUCLEOTIDE SEQUENCE</scope>
    <source>
        <strain evidence="9">F4-1</strain>
    </source>
</reference>
<organism evidence="9 10">
    <name type="scientific">Sarocladium strictum</name>
    <name type="common">Black bundle disease fungus</name>
    <name type="synonym">Acremonium strictum</name>
    <dbReference type="NCBI Taxonomy" id="5046"/>
    <lineage>
        <taxon>Eukaryota</taxon>
        <taxon>Fungi</taxon>
        <taxon>Dikarya</taxon>
        <taxon>Ascomycota</taxon>
        <taxon>Pezizomycotina</taxon>
        <taxon>Sordariomycetes</taxon>
        <taxon>Hypocreomycetidae</taxon>
        <taxon>Hypocreales</taxon>
        <taxon>Sarocladiaceae</taxon>
        <taxon>Sarocladium</taxon>
    </lineage>
</organism>
<dbReference type="GO" id="GO:0005351">
    <property type="term" value="F:carbohydrate:proton symporter activity"/>
    <property type="evidence" value="ECO:0007669"/>
    <property type="project" value="TreeGrafter"/>
</dbReference>
<feature type="transmembrane region" description="Helical" evidence="7">
    <location>
        <begin position="95"/>
        <end position="113"/>
    </location>
</feature>
<dbReference type="Gene3D" id="1.20.1250.20">
    <property type="entry name" value="MFS general substrate transporter like domains"/>
    <property type="match status" value="1"/>
</dbReference>
<evidence type="ECO:0000256" key="4">
    <source>
        <dbReference type="ARBA" id="ARBA00022989"/>
    </source>
</evidence>
<feature type="transmembrane region" description="Helical" evidence="7">
    <location>
        <begin position="173"/>
        <end position="190"/>
    </location>
</feature>
<feature type="transmembrane region" description="Helical" evidence="7">
    <location>
        <begin position="134"/>
        <end position="153"/>
    </location>
</feature>
<comment type="caution">
    <text evidence="9">The sequence shown here is derived from an EMBL/GenBank/DDBJ whole genome shotgun (WGS) entry which is preliminary data.</text>
</comment>
<feature type="transmembrane region" description="Helical" evidence="7">
    <location>
        <begin position="442"/>
        <end position="462"/>
    </location>
</feature>
<dbReference type="InterPro" id="IPR020846">
    <property type="entry name" value="MFS_dom"/>
</dbReference>
<dbReference type="AlphaFoldDB" id="A0AA39GHE0"/>
<keyword evidence="5 7" id="KW-0472">Membrane</keyword>
<dbReference type="Pfam" id="PF00083">
    <property type="entry name" value="Sugar_tr"/>
    <property type="match status" value="1"/>
</dbReference>
<dbReference type="InterPro" id="IPR005828">
    <property type="entry name" value="MFS_sugar_transport-like"/>
</dbReference>
<dbReference type="Proteomes" id="UP001175261">
    <property type="component" value="Unassembled WGS sequence"/>
</dbReference>